<name>A0A0J6F8F7_COCPO</name>
<reference evidence="3" key="3">
    <citation type="journal article" date="2010" name="Genome Res.">
        <title>Population genomic sequencing of Coccidioides fungi reveals recent hybridization and transposon control.</title>
        <authorList>
            <person name="Neafsey D.E."/>
            <person name="Barker B.M."/>
            <person name="Sharpton T.J."/>
            <person name="Stajich J.E."/>
            <person name="Park D.J."/>
            <person name="Whiston E."/>
            <person name="Hung C.-Y."/>
            <person name="McMahan C."/>
            <person name="White J."/>
            <person name="Sykes S."/>
            <person name="Heiman D."/>
            <person name="Young S."/>
            <person name="Zeng Q."/>
            <person name="Abouelleil A."/>
            <person name="Aftuck L."/>
            <person name="Bessette D."/>
            <person name="Brown A."/>
            <person name="FitzGerald M."/>
            <person name="Lui A."/>
            <person name="Macdonald J.P."/>
            <person name="Priest M."/>
            <person name="Orbach M.J."/>
            <person name="Galgiani J.N."/>
            <person name="Kirkland T.N."/>
            <person name="Cole G.T."/>
            <person name="Birren B.W."/>
            <person name="Henn M.R."/>
            <person name="Taylor J.W."/>
            <person name="Rounsley S.D."/>
        </authorList>
    </citation>
    <scope>NUCLEOTIDE SEQUENCE [LARGE SCALE GENOMIC DNA]</scope>
    <source>
        <strain evidence="3">RMSCC 3488</strain>
    </source>
</reference>
<dbReference type="EMBL" id="DS268111">
    <property type="protein sequence ID" value="KMM69291.1"/>
    <property type="molecule type" value="Genomic_DNA"/>
</dbReference>
<gene>
    <name evidence="2" type="ORF">CPAG_05611</name>
</gene>
<feature type="compositionally biased region" description="Low complexity" evidence="1">
    <location>
        <begin position="174"/>
        <end position="184"/>
    </location>
</feature>
<reference evidence="2 3" key="1">
    <citation type="submission" date="2007-06" db="EMBL/GenBank/DDBJ databases">
        <title>The Genome Sequence of Coccidioides posadasii RMSCC_3488.</title>
        <authorList>
            <consortium name="Coccidioides Genome Resources Consortium"/>
            <consortium name="The Broad Institute Genome Sequencing Platform"/>
            <person name="Henn M.R."/>
            <person name="Sykes S."/>
            <person name="Young S."/>
            <person name="Jaffe D."/>
            <person name="Berlin A."/>
            <person name="Alvarez P."/>
            <person name="Butler J."/>
            <person name="Gnerre S."/>
            <person name="Grabherr M."/>
            <person name="Mauceli E."/>
            <person name="Brockman W."/>
            <person name="Kodira C."/>
            <person name="Alvarado L."/>
            <person name="Zeng Q."/>
            <person name="Crawford M."/>
            <person name="Antoine C."/>
            <person name="Devon K."/>
            <person name="Galgiani J."/>
            <person name="Orsborn K."/>
            <person name="Lewis M.L."/>
            <person name="Nusbaum C."/>
            <person name="Galagan J."/>
            <person name="Birren B."/>
        </authorList>
    </citation>
    <scope>NUCLEOTIDE SEQUENCE [LARGE SCALE GENOMIC DNA]</scope>
    <source>
        <strain evidence="2 3">RMSCC 3488</strain>
    </source>
</reference>
<proteinExistence type="predicted"/>
<dbReference type="AlphaFoldDB" id="A0A0J6F8F7"/>
<evidence type="ECO:0000256" key="1">
    <source>
        <dbReference type="SAM" id="MobiDB-lite"/>
    </source>
</evidence>
<protein>
    <submittedName>
        <fullName evidence="2">Uncharacterized protein</fullName>
    </submittedName>
</protein>
<evidence type="ECO:0000313" key="2">
    <source>
        <dbReference type="EMBL" id="KMM69291.1"/>
    </source>
</evidence>
<dbReference type="VEuPathDB" id="FungiDB:CPAG_05611"/>
<organism evidence="2 3">
    <name type="scientific">Coccidioides posadasii RMSCC 3488</name>
    <dbReference type="NCBI Taxonomy" id="454284"/>
    <lineage>
        <taxon>Eukaryota</taxon>
        <taxon>Fungi</taxon>
        <taxon>Dikarya</taxon>
        <taxon>Ascomycota</taxon>
        <taxon>Pezizomycotina</taxon>
        <taxon>Eurotiomycetes</taxon>
        <taxon>Eurotiomycetidae</taxon>
        <taxon>Onygenales</taxon>
        <taxon>Onygenaceae</taxon>
        <taxon>Coccidioides</taxon>
    </lineage>
</organism>
<dbReference type="Proteomes" id="UP000054567">
    <property type="component" value="Unassembled WGS sequence"/>
</dbReference>
<evidence type="ECO:0000313" key="3">
    <source>
        <dbReference type="Proteomes" id="UP000054567"/>
    </source>
</evidence>
<feature type="region of interest" description="Disordered" evidence="1">
    <location>
        <begin position="174"/>
        <end position="203"/>
    </location>
</feature>
<sequence length="203" mass="22998">MPSAFSSARYYSHTYFEEDVQPPAVNVDPGEPSAPDALAVFLRVTHMMREYYNKRESLLTARFYDERLTLLPLLGKRVYPAPCEPSKYHDDYDVTILPEGSEFHTCYGRLFWRFGAALQSDVGSSEVYHNLITGMDSRSEVHVTLEKCCGTLRKFETLLPRVIRSLSNRNRANNVSEASVSSAAMRHKKPLASVPREKDGMAV</sequence>
<reference evidence="3" key="2">
    <citation type="journal article" date="2009" name="Genome Res.">
        <title>Comparative genomic analyses of the human fungal pathogens Coccidioides and their relatives.</title>
        <authorList>
            <person name="Sharpton T.J."/>
            <person name="Stajich J.E."/>
            <person name="Rounsley S.D."/>
            <person name="Gardner M.J."/>
            <person name="Wortman J.R."/>
            <person name="Jordar V.S."/>
            <person name="Maiti R."/>
            <person name="Kodira C.D."/>
            <person name="Neafsey D.E."/>
            <person name="Zeng Q."/>
            <person name="Hung C.-Y."/>
            <person name="McMahan C."/>
            <person name="Muszewska A."/>
            <person name="Grynberg M."/>
            <person name="Mandel M.A."/>
            <person name="Kellner E.M."/>
            <person name="Barker B.M."/>
            <person name="Galgiani J.N."/>
            <person name="Orbach M.J."/>
            <person name="Kirkland T.N."/>
            <person name="Cole G.T."/>
            <person name="Henn M.R."/>
            <person name="Birren B.W."/>
            <person name="Taylor J.W."/>
        </authorList>
    </citation>
    <scope>NUCLEOTIDE SEQUENCE [LARGE SCALE GENOMIC DNA]</scope>
    <source>
        <strain evidence="3">RMSCC 3488</strain>
    </source>
</reference>
<accession>A0A0J6F8F7</accession>